<dbReference type="InterPro" id="IPR014748">
    <property type="entry name" value="Enoyl-CoA_hydra_C"/>
</dbReference>
<dbReference type="eggNOG" id="COG1024">
    <property type="taxonomic scope" value="Bacteria"/>
</dbReference>
<dbReference type="Gene3D" id="1.10.12.10">
    <property type="entry name" value="Lyase 2-enoyl-coa Hydratase, Chain A, domain 2"/>
    <property type="match status" value="1"/>
</dbReference>
<dbReference type="InterPro" id="IPR051053">
    <property type="entry name" value="ECH/Chromodomain_protein"/>
</dbReference>
<sequence length="272" mass="29288">MGNITIETGTTELLCHIEDRVGVITLNKPDKKNALGDILTPALRRTLLLLEDDNRAGCILITGSGSAFCSGGDVSGMAGESKPQHREERIADLLHKQITLTERLHQLNKVTIAALPGAAAGAGLSIALACDLRIASDNAFITTAFRNIGLSGDYGTSWFLPRLIGMGKAKELFYRSARVNAAEAERLGIFNCVFPQQSFRQDMMTYASQIANGPTNALSRMKINLNASLDQSLSESLALEAKHLIDSAGTAESKEAISAFMQKRSPVFHDPD</sequence>
<dbReference type="Pfam" id="PF00378">
    <property type="entry name" value="ECH_1"/>
    <property type="match status" value="1"/>
</dbReference>
<accession>A0YAL2</accession>
<evidence type="ECO:0000256" key="1">
    <source>
        <dbReference type="ARBA" id="ARBA00005254"/>
    </source>
</evidence>
<dbReference type="OrthoDB" id="9797151at2"/>
<dbReference type="EMBL" id="AAVT01000001">
    <property type="protein sequence ID" value="EAW33166.1"/>
    <property type="molecule type" value="Genomic_DNA"/>
</dbReference>
<protein>
    <submittedName>
        <fullName evidence="2">Enoyl-CoA hydratase</fullName>
    </submittedName>
</protein>
<dbReference type="SUPFAM" id="SSF52096">
    <property type="entry name" value="ClpP/crotonase"/>
    <property type="match status" value="1"/>
</dbReference>
<dbReference type="Gene3D" id="3.90.226.10">
    <property type="entry name" value="2-enoyl-CoA Hydratase, Chain A, domain 1"/>
    <property type="match status" value="1"/>
</dbReference>
<dbReference type="GO" id="GO:0003824">
    <property type="term" value="F:catalytic activity"/>
    <property type="evidence" value="ECO:0007669"/>
    <property type="project" value="UniProtKB-ARBA"/>
</dbReference>
<dbReference type="PANTHER" id="PTHR43684:SF4">
    <property type="entry name" value="ENOYL-COA HYDRATASE_ISOMERASE FAMILY PROTEIN (AFU_ORTHOLOGUE AFUA_1G01890)"/>
    <property type="match status" value="1"/>
</dbReference>
<reference evidence="2 3" key="1">
    <citation type="journal article" date="2010" name="J. Bacteriol.">
        <title>Genome sequence of the oligotrophic marine Gammaproteobacterium HTCC2143, isolated from the Oregon Coast.</title>
        <authorList>
            <person name="Oh H.M."/>
            <person name="Kang I."/>
            <person name="Ferriera S."/>
            <person name="Giovannoni S.J."/>
            <person name="Cho J.C."/>
        </authorList>
    </citation>
    <scope>NUCLEOTIDE SEQUENCE [LARGE SCALE GENOMIC DNA]</scope>
    <source>
        <strain evidence="2 3">HTCC2143</strain>
    </source>
</reference>
<keyword evidence="3" id="KW-1185">Reference proteome</keyword>
<gene>
    <name evidence="2" type="ORF">GP2143_17961</name>
</gene>
<dbReference type="InterPro" id="IPR029045">
    <property type="entry name" value="ClpP/crotonase-like_dom_sf"/>
</dbReference>
<evidence type="ECO:0000313" key="2">
    <source>
        <dbReference type="EMBL" id="EAW33166.1"/>
    </source>
</evidence>
<dbReference type="PANTHER" id="PTHR43684">
    <property type="match status" value="1"/>
</dbReference>
<dbReference type="AlphaFoldDB" id="A0YAL2"/>
<name>A0YAL2_9GAMM</name>
<dbReference type="CDD" id="cd06558">
    <property type="entry name" value="crotonase-like"/>
    <property type="match status" value="1"/>
</dbReference>
<dbReference type="STRING" id="247633.GP2143_17961"/>
<evidence type="ECO:0000313" key="3">
    <source>
        <dbReference type="Proteomes" id="UP000004931"/>
    </source>
</evidence>
<organism evidence="2 3">
    <name type="scientific">marine gamma proteobacterium HTCC2143</name>
    <dbReference type="NCBI Taxonomy" id="247633"/>
    <lineage>
        <taxon>Bacteria</taxon>
        <taxon>Pseudomonadati</taxon>
        <taxon>Pseudomonadota</taxon>
        <taxon>Gammaproteobacteria</taxon>
        <taxon>Cellvibrionales</taxon>
        <taxon>Spongiibacteraceae</taxon>
        <taxon>BD1-7 clade</taxon>
    </lineage>
</organism>
<dbReference type="InterPro" id="IPR001753">
    <property type="entry name" value="Enoyl-CoA_hydra/iso"/>
</dbReference>
<proteinExistence type="inferred from homology"/>
<comment type="similarity">
    <text evidence="1">Belongs to the enoyl-CoA hydratase/isomerase family.</text>
</comment>
<dbReference type="Proteomes" id="UP000004931">
    <property type="component" value="Unassembled WGS sequence"/>
</dbReference>
<comment type="caution">
    <text evidence="2">The sequence shown here is derived from an EMBL/GenBank/DDBJ whole genome shotgun (WGS) entry which is preliminary data.</text>
</comment>